<keyword evidence="6" id="KW-1185">Reference proteome</keyword>
<reference evidence="5 6" key="1">
    <citation type="submission" date="2016-10" db="EMBL/GenBank/DDBJ databases">
        <authorList>
            <person name="de Groot N.N."/>
        </authorList>
    </citation>
    <scope>NUCLEOTIDE SEQUENCE [LARGE SCALE GENOMIC DNA]</scope>
    <source>
        <strain evidence="5 6">CGMCC 4.3491</strain>
    </source>
</reference>
<feature type="region of interest" description="Disordered" evidence="3">
    <location>
        <begin position="337"/>
        <end position="360"/>
    </location>
</feature>
<dbReference type="InterPro" id="IPR002173">
    <property type="entry name" value="Carboh/pur_kinase_PfkB_CS"/>
</dbReference>
<dbReference type="Proteomes" id="UP000198891">
    <property type="component" value="Unassembled WGS sequence"/>
</dbReference>
<dbReference type="SUPFAM" id="SSF53613">
    <property type="entry name" value="Ribokinase-like"/>
    <property type="match status" value="1"/>
</dbReference>
<dbReference type="InterPro" id="IPR011611">
    <property type="entry name" value="PfkB_dom"/>
</dbReference>
<evidence type="ECO:0000256" key="1">
    <source>
        <dbReference type="ARBA" id="ARBA00022679"/>
    </source>
</evidence>
<organism evidence="5 6">
    <name type="scientific">Herbiconiux ginsengi</name>
    <dbReference type="NCBI Taxonomy" id="381665"/>
    <lineage>
        <taxon>Bacteria</taxon>
        <taxon>Bacillati</taxon>
        <taxon>Actinomycetota</taxon>
        <taxon>Actinomycetes</taxon>
        <taxon>Micrococcales</taxon>
        <taxon>Microbacteriaceae</taxon>
        <taxon>Herbiconiux</taxon>
    </lineage>
</organism>
<evidence type="ECO:0000259" key="4">
    <source>
        <dbReference type="Pfam" id="PF00294"/>
    </source>
</evidence>
<gene>
    <name evidence="5" type="ORF">SAMN05216554_2240</name>
</gene>
<feature type="region of interest" description="Disordered" evidence="3">
    <location>
        <begin position="247"/>
        <end position="270"/>
    </location>
</feature>
<dbReference type="GO" id="GO:0016301">
    <property type="term" value="F:kinase activity"/>
    <property type="evidence" value="ECO:0007669"/>
    <property type="project" value="UniProtKB-KW"/>
</dbReference>
<dbReference type="STRING" id="381665.SAMN05216554_2240"/>
<dbReference type="RefSeq" id="WP_092553370.1">
    <property type="nucleotide sequence ID" value="NZ_FNPZ01000002.1"/>
</dbReference>
<keyword evidence="1" id="KW-0808">Transferase</keyword>
<dbReference type="PANTHER" id="PTHR10584">
    <property type="entry name" value="SUGAR KINASE"/>
    <property type="match status" value="1"/>
</dbReference>
<dbReference type="EMBL" id="FNPZ01000002">
    <property type="protein sequence ID" value="SDZ07103.1"/>
    <property type="molecule type" value="Genomic_DNA"/>
</dbReference>
<dbReference type="InterPro" id="IPR029056">
    <property type="entry name" value="Ribokinase-like"/>
</dbReference>
<dbReference type="PROSITE" id="PS00584">
    <property type="entry name" value="PFKB_KINASES_2"/>
    <property type="match status" value="1"/>
</dbReference>
<evidence type="ECO:0000256" key="2">
    <source>
        <dbReference type="ARBA" id="ARBA00022777"/>
    </source>
</evidence>
<evidence type="ECO:0000313" key="6">
    <source>
        <dbReference type="Proteomes" id="UP000198891"/>
    </source>
</evidence>
<proteinExistence type="predicted"/>
<protein>
    <submittedName>
        <fullName evidence="5">Sugar or nucleoside kinase, ribokinase family</fullName>
    </submittedName>
</protein>
<dbReference type="AlphaFoldDB" id="A0A1H3Q1K0"/>
<evidence type="ECO:0000256" key="3">
    <source>
        <dbReference type="SAM" id="MobiDB-lite"/>
    </source>
</evidence>
<evidence type="ECO:0000313" key="5">
    <source>
        <dbReference type="EMBL" id="SDZ07103.1"/>
    </source>
</evidence>
<dbReference type="PANTHER" id="PTHR10584:SF167">
    <property type="entry name" value="PFKB DOMAIN PROTEIN"/>
    <property type="match status" value="1"/>
</dbReference>
<name>A0A1H3Q1K0_9MICO</name>
<accession>A0A1H3Q1K0</accession>
<feature type="compositionally biased region" description="Low complexity" evidence="3">
    <location>
        <begin position="342"/>
        <end position="360"/>
    </location>
</feature>
<dbReference type="Pfam" id="PF00294">
    <property type="entry name" value="PfkB"/>
    <property type="match status" value="1"/>
</dbReference>
<feature type="domain" description="Carbohydrate kinase PfkB" evidence="4">
    <location>
        <begin position="15"/>
        <end position="342"/>
    </location>
</feature>
<sequence>MTDPRGAAPHAAAPHVCVFGDVFDDLIVTPSGAIRADTDTTARIERQAGGSAANAAAWFAHLGCRVDFAGHVNVDDVARHENLLRQHGVTPHLAGADLPTGTIVVILQPDRTRTMLTERGANALTSPADVDRALFRTGGHLHFTGYSVFRHGAPDATHAFAALVQEARAAGVSVSVNPGSAGFIATHGAGSLLAAMAGATVVLPNLDEGRALTGAHDPDDVVTALLERHEIVALTLGRAGALVASRAPAPARPHGDAARSSGAPGPVDGSTRVHVAAVPVAPVDTTGAGDAFGAGFVDSLLRSGAMTADAMDAPRLEAAARAGVAGAALAVTHVGGRPPVPDAAAPSAPSTSRAVRAAHP</sequence>
<dbReference type="Gene3D" id="3.40.1190.20">
    <property type="match status" value="1"/>
</dbReference>
<keyword evidence="2 5" id="KW-0418">Kinase</keyword>
<dbReference type="OrthoDB" id="9808601at2"/>